<dbReference type="PANTHER" id="PTHR33164">
    <property type="entry name" value="TRANSCRIPTIONAL REGULATOR, MARR FAMILY"/>
    <property type="match status" value="1"/>
</dbReference>
<dbReference type="Gene3D" id="1.10.10.10">
    <property type="entry name" value="Winged helix-like DNA-binding domain superfamily/Winged helix DNA-binding domain"/>
    <property type="match status" value="1"/>
</dbReference>
<dbReference type="Pfam" id="PF01047">
    <property type="entry name" value="MarR"/>
    <property type="match status" value="1"/>
</dbReference>
<dbReference type="Proteomes" id="UP001143304">
    <property type="component" value="Unassembled WGS sequence"/>
</dbReference>
<dbReference type="PRINTS" id="PR00598">
    <property type="entry name" value="HTHMARR"/>
</dbReference>
<evidence type="ECO:0000259" key="4">
    <source>
        <dbReference type="PROSITE" id="PS50995"/>
    </source>
</evidence>
<dbReference type="PROSITE" id="PS50995">
    <property type="entry name" value="HTH_MARR_2"/>
    <property type="match status" value="1"/>
</dbReference>
<sequence length="180" mass="19919">MEAIVDQSVAEQNQAAASLLSNNLPRLLREFSRDFERRIRQGLSARGHEQIRPAHNVVFANLGAGAVRVTELARRAQVTQQAMGKMLKELERMGYISRGIDNGDKRAKEIQLTARGLDLIAQSIEVINEVCAHYASKAGPERLTALEQQLRDVVGHLALDYLPAAWTEQPLTPADPCKTP</sequence>
<dbReference type="InterPro" id="IPR039422">
    <property type="entry name" value="MarR/SlyA-like"/>
</dbReference>
<comment type="caution">
    <text evidence="5">The sequence shown here is derived from an EMBL/GenBank/DDBJ whole genome shotgun (WGS) entry which is preliminary data.</text>
</comment>
<dbReference type="SUPFAM" id="SSF46785">
    <property type="entry name" value="Winged helix' DNA-binding domain"/>
    <property type="match status" value="1"/>
</dbReference>
<evidence type="ECO:0000256" key="2">
    <source>
        <dbReference type="ARBA" id="ARBA00023125"/>
    </source>
</evidence>
<proteinExistence type="predicted"/>
<feature type="domain" description="HTH marR-type" evidence="4">
    <location>
        <begin position="21"/>
        <end position="155"/>
    </location>
</feature>
<organism evidence="5 6">
    <name type="scientific">Candidatus Marimicrobium litorale</name>
    <dbReference type="NCBI Taxonomy" id="2518991"/>
    <lineage>
        <taxon>Bacteria</taxon>
        <taxon>Pseudomonadati</taxon>
        <taxon>Pseudomonadota</taxon>
        <taxon>Gammaproteobacteria</taxon>
        <taxon>Cellvibrionales</taxon>
        <taxon>Halieaceae</taxon>
        <taxon>Marimicrobium</taxon>
    </lineage>
</organism>
<dbReference type="PROSITE" id="PS01117">
    <property type="entry name" value="HTH_MARR_1"/>
    <property type="match status" value="1"/>
</dbReference>
<gene>
    <name evidence="5" type="ORF">EYC82_04060</name>
</gene>
<dbReference type="InterPro" id="IPR000835">
    <property type="entry name" value="HTH_MarR-typ"/>
</dbReference>
<evidence type="ECO:0000256" key="3">
    <source>
        <dbReference type="ARBA" id="ARBA00023163"/>
    </source>
</evidence>
<name>A0ABT3T2N2_9GAMM</name>
<dbReference type="EMBL" id="SHNO01000001">
    <property type="protein sequence ID" value="MCX2976525.1"/>
    <property type="molecule type" value="Genomic_DNA"/>
</dbReference>
<evidence type="ECO:0000313" key="6">
    <source>
        <dbReference type="Proteomes" id="UP001143304"/>
    </source>
</evidence>
<accession>A0ABT3T2N2</accession>
<dbReference type="InterPro" id="IPR036390">
    <property type="entry name" value="WH_DNA-bd_sf"/>
</dbReference>
<keyword evidence="6" id="KW-1185">Reference proteome</keyword>
<keyword evidence="3" id="KW-0804">Transcription</keyword>
<dbReference type="SMART" id="SM00347">
    <property type="entry name" value="HTH_MARR"/>
    <property type="match status" value="1"/>
</dbReference>
<keyword evidence="2" id="KW-0238">DNA-binding</keyword>
<reference evidence="5" key="1">
    <citation type="submission" date="2019-02" db="EMBL/GenBank/DDBJ databases">
        <authorList>
            <person name="Li S.-H."/>
        </authorList>
    </citation>
    <scope>NUCLEOTIDE SEQUENCE</scope>
    <source>
        <strain evidence="5">IMCC11814</strain>
    </source>
</reference>
<protein>
    <submittedName>
        <fullName evidence="5">MarR family transcriptional regulator</fullName>
    </submittedName>
</protein>
<evidence type="ECO:0000256" key="1">
    <source>
        <dbReference type="ARBA" id="ARBA00023015"/>
    </source>
</evidence>
<evidence type="ECO:0000313" key="5">
    <source>
        <dbReference type="EMBL" id="MCX2976525.1"/>
    </source>
</evidence>
<dbReference type="InterPro" id="IPR023187">
    <property type="entry name" value="Tscrpt_reg_MarR-type_CS"/>
</dbReference>
<dbReference type="InterPro" id="IPR036388">
    <property type="entry name" value="WH-like_DNA-bd_sf"/>
</dbReference>
<dbReference type="PANTHER" id="PTHR33164:SF43">
    <property type="entry name" value="HTH-TYPE TRANSCRIPTIONAL REPRESSOR YETL"/>
    <property type="match status" value="1"/>
</dbReference>
<keyword evidence="1" id="KW-0805">Transcription regulation</keyword>